<gene>
    <name evidence="4" type="ORF">F3Y22_tig00110324pilonHSYRG00004</name>
</gene>
<feature type="region of interest" description="Disordered" evidence="2">
    <location>
        <begin position="1"/>
        <end position="38"/>
    </location>
</feature>
<comment type="caution">
    <text evidence="4">The sequence shown here is derived from an EMBL/GenBank/DDBJ whole genome shotgun (WGS) entry which is preliminary data.</text>
</comment>
<evidence type="ECO:0000313" key="4">
    <source>
        <dbReference type="EMBL" id="KAE8710310.1"/>
    </source>
</evidence>
<dbReference type="InterPro" id="IPR052048">
    <property type="entry name" value="ST_Response_Regulator"/>
</dbReference>
<evidence type="ECO:0000313" key="5">
    <source>
        <dbReference type="Proteomes" id="UP000436088"/>
    </source>
</evidence>
<dbReference type="GO" id="GO:0000160">
    <property type="term" value="P:phosphorelay signal transduction system"/>
    <property type="evidence" value="ECO:0007669"/>
    <property type="project" value="InterPro"/>
</dbReference>
<dbReference type="PANTHER" id="PTHR43228">
    <property type="entry name" value="TWO-COMPONENT RESPONSE REGULATOR"/>
    <property type="match status" value="1"/>
</dbReference>
<dbReference type="SMART" id="SM00448">
    <property type="entry name" value="REC"/>
    <property type="match status" value="1"/>
</dbReference>
<feature type="modified residue" description="4-aspartylphosphate" evidence="1">
    <location>
        <position position="103"/>
    </location>
</feature>
<proteinExistence type="predicted"/>
<evidence type="ECO:0000259" key="3">
    <source>
        <dbReference type="PROSITE" id="PS50110"/>
    </source>
</evidence>
<dbReference type="OrthoDB" id="21225at2759"/>
<dbReference type="SUPFAM" id="SSF52172">
    <property type="entry name" value="CheY-like"/>
    <property type="match status" value="1"/>
</dbReference>
<reference evidence="4" key="1">
    <citation type="submission" date="2019-09" db="EMBL/GenBank/DDBJ databases">
        <title>Draft genome information of white flower Hibiscus syriacus.</title>
        <authorList>
            <person name="Kim Y.-M."/>
        </authorList>
    </citation>
    <scope>NUCLEOTIDE SEQUENCE [LARGE SCALE GENOMIC DNA]</scope>
    <source>
        <strain evidence="4">YM2019G1</strain>
    </source>
</reference>
<dbReference type="Proteomes" id="UP000436088">
    <property type="component" value="Unassembled WGS sequence"/>
</dbReference>
<feature type="domain" description="Response regulatory" evidence="3">
    <location>
        <begin position="53"/>
        <end position="168"/>
    </location>
</feature>
<keyword evidence="1" id="KW-0597">Phosphoprotein</keyword>
<dbReference type="EMBL" id="VEPZ02000931">
    <property type="protein sequence ID" value="KAE8710310.1"/>
    <property type="molecule type" value="Genomic_DNA"/>
</dbReference>
<name>A0A6A3B022_HIBSY</name>
<dbReference type="InterPro" id="IPR011006">
    <property type="entry name" value="CheY-like_superfamily"/>
</dbReference>
<dbReference type="AlphaFoldDB" id="A0A6A3B022"/>
<protein>
    <recommendedName>
        <fullName evidence="3">Response regulatory domain-containing protein</fullName>
    </recommendedName>
</protein>
<organism evidence="4 5">
    <name type="scientific">Hibiscus syriacus</name>
    <name type="common">Rose of Sharon</name>
    <dbReference type="NCBI Taxonomy" id="106335"/>
    <lineage>
        <taxon>Eukaryota</taxon>
        <taxon>Viridiplantae</taxon>
        <taxon>Streptophyta</taxon>
        <taxon>Embryophyta</taxon>
        <taxon>Tracheophyta</taxon>
        <taxon>Spermatophyta</taxon>
        <taxon>Magnoliopsida</taxon>
        <taxon>eudicotyledons</taxon>
        <taxon>Gunneridae</taxon>
        <taxon>Pentapetalae</taxon>
        <taxon>rosids</taxon>
        <taxon>malvids</taxon>
        <taxon>Malvales</taxon>
        <taxon>Malvaceae</taxon>
        <taxon>Malvoideae</taxon>
        <taxon>Hibiscus</taxon>
    </lineage>
</organism>
<keyword evidence="5" id="KW-1185">Reference proteome</keyword>
<dbReference type="Pfam" id="PF00072">
    <property type="entry name" value="Response_reg"/>
    <property type="match status" value="1"/>
</dbReference>
<sequence>METGDGASGSSSNKRPEEDEITEKNRKPEEDEIIEENWKPEEEEIIEKNKNLSVLVVDDDPVVRRVHDMLLQSIGIKAHVVENGKEAVDLFCIGLSYDLILMDKDMPVMNGIEATKEIRGMGIHSMIVGVTESDVDSEKREFATAGVDYCFQKPLTPERINFILNDLNNF</sequence>
<evidence type="ECO:0000256" key="2">
    <source>
        <dbReference type="SAM" id="MobiDB-lite"/>
    </source>
</evidence>
<dbReference type="PROSITE" id="PS50110">
    <property type="entry name" value="RESPONSE_REGULATORY"/>
    <property type="match status" value="1"/>
</dbReference>
<feature type="compositionally biased region" description="Basic and acidic residues" evidence="2">
    <location>
        <begin position="14"/>
        <end position="29"/>
    </location>
</feature>
<accession>A0A6A3B022</accession>
<dbReference type="PANTHER" id="PTHR43228:SF1">
    <property type="entry name" value="TWO-COMPONENT RESPONSE REGULATOR ARR22"/>
    <property type="match status" value="1"/>
</dbReference>
<dbReference type="InterPro" id="IPR001789">
    <property type="entry name" value="Sig_transdc_resp-reg_receiver"/>
</dbReference>
<dbReference type="Gene3D" id="3.40.50.2300">
    <property type="match status" value="1"/>
</dbReference>
<evidence type="ECO:0000256" key="1">
    <source>
        <dbReference type="PROSITE-ProRule" id="PRU00169"/>
    </source>
</evidence>
<dbReference type="CDD" id="cd17546">
    <property type="entry name" value="REC_hyHK_CKI1_RcsC-like"/>
    <property type="match status" value="1"/>
</dbReference>